<dbReference type="AlphaFoldDB" id="A0A0E9PSK6"/>
<sequence>MSTFLQNHIAQIEWLLFSFHRYKSLRYWCET</sequence>
<accession>A0A0E9PSK6</accession>
<name>A0A0E9PSK6_ANGAN</name>
<protein>
    <submittedName>
        <fullName evidence="1">Uncharacterized protein</fullName>
    </submittedName>
</protein>
<organism evidence="1">
    <name type="scientific">Anguilla anguilla</name>
    <name type="common">European freshwater eel</name>
    <name type="synonym">Muraena anguilla</name>
    <dbReference type="NCBI Taxonomy" id="7936"/>
    <lineage>
        <taxon>Eukaryota</taxon>
        <taxon>Metazoa</taxon>
        <taxon>Chordata</taxon>
        <taxon>Craniata</taxon>
        <taxon>Vertebrata</taxon>
        <taxon>Euteleostomi</taxon>
        <taxon>Actinopterygii</taxon>
        <taxon>Neopterygii</taxon>
        <taxon>Teleostei</taxon>
        <taxon>Anguilliformes</taxon>
        <taxon>Anguillidae</taxon>
        <taxon>Anguilla</taxon>
    </lineage>
</organism>
<reference evidence="1" key="1">
    <citation type="submission" date="2014-11" db="EMBL/GenBank/DDBJ databases">
        <authorList>
            <person name="Amaro Gonzalez C."/>
        </authorList>
    </citation>
    <scope>NUCLEOTIDE SEQUENCE</scope>
</reference>
<reference evidence="1" key="2">
    <citation type="journal article" date="2015" name="Fish Shellfish Immunol.">
        <title>Early steps in the European eel (Anguilla anguilla)-Vibrio vulnificus interaction in the gills: Role of the RtxA13 toxin.</title>
        <authorList>
            <person name="Callol A."/>
            <person name="Pajuelo D."/>
            <person name="Ebbesson L."/>
            <person name="Teles M."/>
            <person name="MacKenzie S."/>
            <person name="Amaro C."/>
        </authorList>
    </citation>
    <scope>NUCLEOTIDE SEQUENCE</scope>
</reference>
<proteinExistence type="predicted"/>
<evidence type="ECO:0000313" key="1">
    <source>
        <dbReference type="EMBL" id="JAH07484.1"/>
    </source>
</evidence>
<dbReference type="EMBL" id="GBXM01091164">
    <property type="protein sequence ID" value="JAH17413.1"/>
    <property type="molecule type" value="Transcribed_RNA"/>
</dbReference>
<dbReference type="EMBL" id="GBXM01101093">
    <property type="protein sequence ID" value="JAH07484.1"/>
    <property type="molecule type" value="Transcribed_RNA"/>
</dbReference>